<protein>
    <submittedName>
        <fullName evidence="2">Uncharacterized protein</fullName>
    </submittedName>
</protein>
<dbReference type="Proteomes" id="UP001153636">
    <property type="component" value="Chromosome 1"/>
</dbReference>
<evidence type="ECO:0000256" key="1">
    <source>
        <dbReference type="SAM" id="MobiDB-lite"/>
    </source>
</evidence>
<dbReference type="AlphaFoldDB" id="A0A9P0CG99"/>
<organism evidence="2 3">
    <name type="scientific">Psylliodes chrysocephalus</name>
    <dbReference type="NCBI Taxonomy" id="3402493"/>
    <lineage>
        <taxon>Eukaryota</taxon>
        <taxon>Metazoa</taxon>
        <taxon>Ecdysozoa</taxon>
        <taxon>Arthropoda</taxon>
        <taxon>Hexapoda</taxon>
        <taxon>Insecta</taxon>
        <taxon>Pterygota</taxon>
        <taxon>Neoptera</taxon>
        <taxon>Endopterygota</taxon>
        <taxon>Coleoptera</taxon>
        <taxon>Polyphaga</taxon>
        <taxon>Cucujiformia</taxon>
        <taxon>Chrysomeloidea</taxon>
        <taxon>Chrysomelidae</taxon>
        <taxon>Galerucinae</taxon>
        <taxon>Alticini</taxon>
        <taxon>Psylliodes</taxon>
    </lineage>
</organism>
<evidence type="ECO:0000313" key="3">
    <source>
        <dbReference type="Proteomes" id="UP001153636"/>
    </source>
</evidence>
<dbReference type="EMBL" id="OV651813">
    <property type="protein sequence ID" value="CAH1098700.1"/>
    <property type="molecule type" value="Genomic_DNA"/>
</dbReference>
<keyword evidence="3" id="KW-1185">Reference proteome</keyword>
<accession>A0A9P0CG99</accession>
<feature type="region of interest" description="Disordered" evidence="1">
    <location>
        <begin position="54"/>
        <end position="80"/>
    </location>
</feature>
<name>A0A9P0CG99_9CUCU</name>
<evidence type="ECO:0000313" key="2">
    <source>
        <dbReference type="EMBL" id="CAH1098700.1"/>
    </source>
</evidence>
<sequence>MPLTKTLTDESETEYEDDIDRITKRRRVAATRGSKDNKNSWKNVIQPEETIESILAGNKNKNPPMTTNNPKNKTSTPPIVIDGKTANQSSLLNDIKEIVKGKFSIKHTNNSTILFVDDREDHMKMVENIKADKLPFHTYATKDDKTDEFVLRGLADGTKIADIEEDLQEEYKIKIKEIYRMNTKNQPLFLVVTDPSMTLDYLNKNIQRVLYTRVT</sequence>
<feature type="compositionally biased region" description="Low complexity" evidence="1">
    <location>
        <begin position="58"/>
        <end position="78"/>
    </location>
</feature>
<gene>
    <name evidence="2" type="ORF">PSYICH_LOCUS421</name>
</gene>
<dbReference type="OrthoDB" id="6781223at2759"/>
<proteinExistence type="predicted"/>
<reference evidence="2" key="1">
    <citation type="submission" date="2022-01" db="EMBL/GenBank/DDBJ databases">
        <authorList>
            <person name="King R."/>
        </authorList>
    </citation>
    <scope>NUCLEOTIDE SEQUENCE</scope>
</reference>